<dbReference type="EMBL" id="JBHLUD010000013">
    <property type="protein sequence ID" value="MFC0546927.1"/>
    <property type="molecule type" value="Genomic_DNA"/>
</dbReference>
<feature type="compositionally biased region" description="Polar residues" evidence="1">
    <location>
        <begin position="20"/>
        <end position="33"/>
    </location>
</feature>
<accession>A0ABV6N3Q7</accession>
<proteinExistence type="predicted"/>
<keyword evidence="3" id="KW-1185">Reference proteome</keyword>
<comment type="caution">
    <text evidence="2">The sequence shown here is derived from an EMBL/GenBank/DDBJ whole genome shotgun (WGS) entry which is preliminary data.</text>
</comment>
<dbReference type="RefSeq" id="WP_273937166.1">
    <property type="nucleotide sequence ID" value="NZ_CP097263.1"/>
</dbReference>
<evidence type="ECO:0000256" key="1">
    <source>
        <dbReference type="SAM" id="MobiDB-lite"/>
    </source>
</evidence>
<name>A0ABV6N3Q7_9PSEU</name>
<protein>
    <submittedName>
        <fullName evidence="2">Uncharacterized protein</fullName>
    </submittedName>
</protein>
<evidence type="ECO:0000313" key="2">
    <source>
        <dbReference type="EMBL" id="MFC0546927.1"/>
    </source>
</evidence>
<organism evidence="2 3">
    <name type="scientific">Kutzneria chonburiensis</name>
    <dbReference type="NCBI Taxonomy" id="1483604"/>
    <lineage>
        <taxon>Bacteria</taxon>
        <taxon>Bacillati</taxon>
        <taxon>Actinomycetota</taxon>
        <taxon>Actinomycetes</taxon>
        <taxon>Pseudonocardiales</taxon>
        <taxon>Pseudonocardiaceae</taxon>
        <taxon>Kutzneria</taxon>
    </lineage>
</organism>
<gene>
    <name evidence="2" type="ORF">ACFFH7_35835</name>
</gene>
<dbReference type="Proteomes" id="UP001589810">
    <property type="component" value="Unassembled WGS sequence"/>
</dbReference>
<feature type="region of interest" description="Disordered" evidence="1">
    <location>
        <begin position="1"/>
        <end position="61"/>
    </location>
</feature>
<sequence length="61" mass="6495">MGERIATEPAKPSDEHPPTVYQSTRYAASTSAQDKAETKVVSASDSEPKASPVTVETKSED</sequence>
<feature type="compositionally biased region" description="Basic and acidic residues" evidence="1">
    <location>
        <begin position="1"/>
        <end position="17"/>
    </location>
</feature>
<reference evidence="2 3" key="1">
    <citation type="submission" date="2024-09" db="EMBL/GenBank/DDBJ databases">
        <authorList>
            <person name="Sun Q."/>
            <person name="Mori K."/>
        </authorList>
    </citation>
    <scope>NUCLEOTIDE SEQUENCE [LARGE SCALE GENOMIC DNA]</scope>
    <source>
        <strain evidence="2 3">TBRC 1432</strain>
    </source>
</reference>
<evidence type="ECO:0000313" key="3">
    <source>
        <dbReference type="Proteomes" id="UP001589810"/>
    </source>
</evidence>